<sequence>MSMSASSLNDASFIETTQLQQMKQDLIKTKPPNQTQIDEYYSRLISQLQIIKTKGADDDKYVVLLNDVLSICLLRLNALATDRFQDSNLIFDYIFQFINHPFPPLQNSLQSLLSKLLMFKQAESEIPHWIDTIMAKSGSLSKNLYLLLELLLKKIQDKQYFYNRYPEYPIDSILLFDDKVANAISKTIHVIYDGLYPEDPQQWYLVWKDLVRIGLTNTTKRRYVITYLLPNLVKKDSGCFKFLVNDYANDLEILLSLLNMGHKLEVIDEDLEKVMDSDILTNCLVSVDPQLRLNSLQLILGVDFRRLNNIAISKSTFDLIKTNYVIEINLNDSENQDKFMSIFYRFITGRLKTSLGEKNSTDSIQHAEEFISWLLILLQNYLQPGSNFQQTMGSIGILGYICEKLPVDIFEISPLIKLLIKLLFSDFKAVRNSSLELLTHCNPTHLSKFLKNEESELVSYSLSLLASLTGRVSEGGAKALQFLSIYYFQNEKEKLSDLLNKLIKMIDLDETYIHGHFAALNLIVTSVDIPIAVCQELLQKVIQVWDKQRITLSQEATGYEDEEEGDEEGIDVIDQGAIKRNYSWKLVKYSNELMITILGKYADTIGTDTISQCSELVMDQLSSIKHKGAFTSIYPSFIRLCQLCLNSDLQNLPRVWLDNNLQLIQSTTQLISRRSGGIPYLITGILIASKQDLTIIEYSFIQLLQIANESCDEKLQTKQDLPQVHAYNTLKQIFTESTLANESVRFIQDSLILCLDNFSSSNWSIRNCAVMLFGSIKQRIFGNIDKYSAKLFFSRFPKLKNVLLSYLRKFRKNQVSNQSIFPIMMILAQLDFNDTESTEFIKLLKPCLGEPAWKIRELAARALENIFSEEELCGFAERILEELPKGSNLIHGFFLCLLYGTSKISNNIATKLQQILPNFVTNQPYVVINALINILAKLRVKIDCENLIILKSFFNKRITSSEDRLDGGLQLLLNTLATFLLQQYVDTKEITHHVQLSLQSRFFNVRVAVLEYIEQDGVKVDIADIIWDLILQEEFSYVLSRALRLYSKINKDRAQDKITVLSSFLCNINESVRFSALECLGSCIQEESTFCGEFLELCTNLSKEENSLDCRKSANNAMVSYISSSGDRGNLYYSCLLLLFEHGICDDDEDIRTLSTNCLSKLCGRKSVPDSYFMSQYLPLVASVIIPDKHYSQATFNMFMRNTLDQDALRAIVEKKKKFSLYAHEKDSLHKNELELISNISKFPMVFDKQQLEKFASKVNADIEFVHELKALYGDNYWMYDYVLHEAEFRTIANAKLLLSVKDNKELRHAVELLMVANKPE</sequence>
<keyword evidence="2" id="KW-0819">tRNA processing</keyword>
<name>G3ALV8_SPAPN</name>
<keyword evidence="7" id="KW-1185">Reference proteome</keyword>
<evidence type="ECO:0000259" key="3">
    <source>
        <dbReference type="Pfam" id="PF10350"/>
    </source>
</evidence>
<dbReference type="InterPro" id="IPR056843">
    <property type="entry name" value="THADA-like_TPR"/>
</dbReference>
<dbReference type="STRING" id="619300.G3ALV8"/>
<dbReference type="PANTHER" id="PTHR14387">
    <property type="entry name" value="THADA/DEATH RECEPTOR INTERACTING PROTEIN"/>
    <property type="match status" value="1"/>
</dbReference>
<comment type="similarity">
    <text evidence="1">Belongs to the THADA family.</text>
</comment>
<dbReference type="EMBL" id="GL996501">
    <property type="protein sequence ID" value="EGW32717.1"/>
    <property type="molecule type" value="Genomic_DNA"/>
</dbReference>
<evidence type="ECO:0000256" key="1">
    <source>
        <dbReference type="ARBA" id="ARBA00010409"/>
    </source>
</evidence>
<dbReference type="Pfam" id="PF10350">
    <property type="entry name" value="DUF2428"/>
    <property type="match status" value="1"/>
</dbReference>
<dbReference type="PANTHER" id="PTHR14387:SF0">
    <property type="entry name" value="DUF2428 DOMAIN-CONTAINING PROTEIN"/>
    <property type="match status" value="1"/>
</dbReference>
<dbReference type="InterPro" id="IPR019442">
    <property type="entry name" value="THADA/TRM732_DUF2428"/>
</dbReference>
<dbReference type="SUPFAM" id="SSF48371">
    <property type="entry name" value="ARM repeat"/>
    <property type="match status" value="1"/>
</dbReference>
<dbReference type="HOGENOM" id="CLU_001011_2_0_1"/>
<organism evidence="7">
    <name type="scientific">Spathaspora passalidarum (strain NRRL Y-27907 / 11-Y1)</name>
    <dbReference type="NCBI Taxonomy" id="619300"/>
    <lineage>
        <taxon>Eukaryota</taxon>
        <taxon>Fungi</taxon>
        <taxon>Dikarya</taxon>
        <taxon>Ascomycota</taxon>
        <taxon>Saccharomycotina</taxon>
        <taxon>Pichiomycetes</taxon>
        <taxon>Debaryomycetaceae</taxon>
        <taxon>Spathaspora</taxon>
    </lineage>
</organism>
<dbReference type="InterPro" id="IPR016024">
    <property type="entry name" value="ARM-type_fold"/>
</dbReference>
<gene>
    <name evidence="6" type="ORF">SPAPADRAFT_49672</name>
</gene>
<evidence type="ECO:0000259" key="4">
    <source>
        <dbReference type="Pfam" id="PF25150"/>
    </source>
</evidence>
<evidence type="ECO:0000259" key="5">
    <source>
        <dbReference type="Pfam" id="PF25151"/>
    </source>
</evidence>
<dbReference type="eggNOG" id="KOG1810">
    <property type="taxonomic scope" value="Eukaryota"/>
</dbReference>
<dbReference type="Proteomes" id="UP000000709">
    <property type="component" value="Unassembled WGS sequence"/>
</dbReference>
<dbReference type="FunCoup" id="G3ALV8">
    <property type="interactions" value="26"/>
</dbReference>
<dbReference type="KEGG" id="spaa:SPAPADRAFT_49672"/>
<protein>
    <submittedName>
        <fullName evidence="6">Uncharacterized protein</fullName>
    </submittedName>
</protein>
<dbReference type="OMA" id="TQHITRR"/>
<accession>G3ALV8</accession>
<dbReference type="InterPro" id="IPR056842">
    <property type="entry name" value="THADA-like_TPR_C"/>
</dbReference>
<dbReference type="GO" id="GO:0030488">
    <property type="term" value="P:tRNA methylation"/>
    <property type="evidence" value="ECO:0007669"/>
    <property type="project" value="TreeGrafter"/>
</dbReference>
<dbReference type="InterPro" id="IPR051954">
    <property type="entry name" value="tRNA_methyltransferase_THADA"/>
</dbReference>
<dbReference type="InParanoid" id="G3ALV8"/>
<reference evidence="6 7" key="1">
    <citation type="journal article" date="2011" name="Proc. Natl. Acad. Sci. U.S.A.">
        <title>Comparative genomics of xylose-fermenting fungi for enhanced biofuel production.</title>
        <authorList>
            <person name="Wohlbach D.J."/>
            <person name="Kuo A."/>
            <person name="Sato T.K."/>
            <person name="Potts K.M."/>
            <person name="Salamov A.A."/>
            <person name="LaButti K.M."/>
            <person name="Sun H."/>
            <person name="Clum A."/>
            <person name="Pangilinan J.L."/>
            <person name="Lindquist E.A."/>
            <person name="Lucas S."/>
            <person name="Lapidus A."/>
            <person name="Jin M."/>
            <person name="Gunawan C."/>
            <person name="Balan V."/>
            <person name="Dale B.E."/>
            <person name="Jeffries T.W."/>
            <person name="Zinkel R."/>
            <person name="Barry K.W."/>
            <person name="Grigoriev I.V."/>
            <person name="Gasch A.P."/>
        </authorList>
    </citation>
    <scope>NUCLEOTIDE SEQUENCE [LARGE SCALE GENOMIC DNA]</scope>
    <source>
        <strain evidence="7">NRRL Y-27907 / 11-Y1</strain>
    </source>
</reference>
<feature type="domain" description="DUF2428" evidence="3">
    <location>
        <begin position="533"/>
        <end position="764"/>
    </location>
</feature>
<dbReference type="InterPro" id="IPR011989">
    <property type="entry name" value="ARM-like"/>
</dbReference>
<dbReference type="GeneID" id="18871362"/>
<evidence type="ECO:0000313" key="6">
    <source>
        <dbReference type="EMBL" id="EGW32717.1"/>
    </source>
</evidence>
<dbReference type="RefSeq" id="XP_007374232.1">
    <property type="nucleotide sequence ID" value="XM_007374170.1"/>
</dbReference>
<evidence type="ECO:0000256" key="2">
    <source>
        <dbReference type="ARBA" id="ARBA00022694"/>
    </source>
</evidence>
<dbReference type="OrthoDB" id="73997at2759"/>
<dbReference type="Pfam" id="PF25150">
    <property type="entry name" value="TPR_Trm732"/>
    <property type="match status" value="1"/>
</dbReference>
<feature type="domain" description="tRNA (32-2'-O)-methyltransferase regulator THADA-like C-terminal TPR repeats region" evidence="5">
    <location>
        <begin position="766"/>
        <end position="897"/>
    </location>
</feature>
<dbReference type="Gene3D" id="1.25.10.10">
    <property type="entry name" value="Leucine-rich Repeat Variant"/>
    <property type="match status" value="2"/>
</dbReference>
<proteinExistence type="inferred from homology"/>
<dbReference type="Pfam" id="PF25151">
    <property type="entry name" value="TPR_Trm732_C"/>
    <property type="match status" value="1"/>
</dbReference>
<feature type="domain" description="tRNA (32-2'-O)-methyltransferase regulator THADA-like TPR repeats region" evidence="4">
    <location>
        <begin position="203"/>
        <end position="402"/>
    </location>
</feature>
<dbReference type="GO" id="GO:0005829">
    <property type="term" value="C:cytosol"/>
    <property type="evidence" value="ECO:0007669"/>
    <property type="project" value="TreeGrafter"/>
</dbReference>
<evidence type="ECO:0000313" key="7">
    <source>
        <dbReference type="Proteomes" id="UP000000709"/>
    </source>
</evidence>